<dbReference type="AlphaFoldDB" id="A0A418NLH7"/>
<reference evidence="1 2" key="1">
    <citation type="submission" date="2018-08" db="EMBL/GenBank/DDBJ databases">
        <title>Altererythrobacter sp.Ery1 and Ery12, the genome sequencing of novel strains in genus Alterythrobacter.</title>
        <authorList>
            <person name="Cheng H."/>
            <person name="Wu Y.-H."/>
            <person name="Fang C."/>
            <person name="Xu X.-W."/>
        </authorList>
    </citation>
    <scope>NUCLEOTIDE SEQUENCE [LARGE SCALE GENOMIC DNA]</scope>
    <source>
        <strain evidence="1 2">Ery1</strain>
    </source>
</reference>
<protein>
    <submittedName>
        <fullName evidence="1">Uncharacterized protein</fullName>
    </submittedName>
</protein>
<accession>A0A418NLH7</accession>
<dbReference type="Pfam" id="PF24702">
    <property type="entry name" value="DUF7665"/>
    <property type="match status" value="1"/>
</dbReference>
<proteinExistence type="predicted"/>
<gene>
    <name evidence="1" type="ORF">D2V04_03420</name>
</gene>
<dbReference type="InterPro" id="IPR056082">
    <property type="entry name" value="BilB-like"/>
</dbReference>
<evidence type="ECO:0000313" key="1">
    <source>
        <dbReference type="EMBL" id="RIV80353.1"/>
    </source>
</evidence>
<dbReference type="EMBL" id="QXFK01000011">
    <property type="protein sequence ID" value="RIV80353.1"/>
    <property type="molecule type" value="Genomic_DNA"/>
</dbReference>
<comment type="caution">
    <text evidence="1">The sequence shown here is derived from an EMBL/GenBank/DDBJ whole genome shotgun (WGS) entry which is preliminary data.</text>
</comment>
<dbReference type="Proteomes" id="UP000285092">
    <property type="component" value="Unassembled WGS sequence"/>
</dbReference>
<evidence type="ECO:0000313" key="2">
    <source>
        <dbReference type="Proteomes" id="UP000285092"/>
    </source>
</evidence>
<dbReference type="RefSeq" id="WP_119511939.1">
    <property type="nucleotide sequence ID" value="NZ_QXFK01000011.1"/>
</dbReference>
<sequence>MGDPLAARPDEIALRRDLAAGRFRLGVATGRWRLESIAFPHAVASVIAADGIAYGLRFECSDYPRTAVTASPWDVERDQPLAPAMWPKGTSRIPLAFNPQWKNGTCLYLPCDRVSIQGHDPWRTKHPHLLWEPSKGICKYLAIVHELLNSGEYGGRRAVAA</sequence>
<dbReference type="OrthoDB" id="3362599at2"/>
<keyword evidence="2" id="KW-1185">Reference proteome</keyword>
<organism evidence="1 2">
    <name type="scientific">Pelagerythrobacter aerophilus</name>
    <dbReference type="NCBI Taxonomy" id="2306995"/>
    <lineage>
        <taxon>Bacteria</taxon>
        <taxon>Pseudomonadati</taxon>
        <taxon>Pseudomonadota</taxon>
        <taxon>Alphaproteobacteria</taxon>
        <taxon>Sphingomonadales</taxon>
        <taxon>Erythrobacteraceae</taxon>
        <taxon>Pelagerythrobacter</taxon>
    </lineage>
</organism>
<name>A0A418NLH7_9SPHN</name>